<dbReference type="Gene3D" id="3.40.50.300">
    <property type="entry name" value="P-loop containing nucleotide triphosphate hydrolases"/>
    <property type="match status" value="1"/>
</dbReference>
<dbReference type="SUPFAM" id="SSF52540">
    <property type="entry name" value="P-loop containing nucleoside triphosphate hydrolases"/>
    <property type="match status" value="1"/>
</dbReference>
<gene>
    <name evidence="1" type="ORF">HRJ53_11290</name>
</gene>
<dbReference type="EMBL" id="JACDQQ010001099">
    <property type="protein sequence ID" value="MBA0085570.1"/>
    <property type="molecule type" value="Genomic_DNA"/>
</dbReference>
<evidence type="ECO:0000313" key="1">
    <source>
        <dbReference type="EMBL" id="MBA0085570.1"/>
    </source>
</evidence>
<dbReference type="InterPro" id="IPR027417">
    <property type="entry name" value="P-loop_NTPase"/>
</dbReference>
<keyword evidence="2" id="KW-1185">Reference proteome</keyword>
<comment type="caution">
    <text evidence="1">The sequence shown here is derived from an EMBL/GenBank/DDBJ whole genome shotgun (WGS) entry which is preliminary data.</text>
</comment>
<evidence type="ECO:0000313" key="2">
    <source>
        <dbReference type="Proteomes" id="UP000567293"/>
    </source>
</evidence>
<reference evidence="1" key="1">
    <citation type="submission" date="2020-06" db="EMBL/GenBank/DDBJ databases">
        <title>Legume-microbial interactions unlock mineral nutrients during tropical forest succession.</title>
        <authorList>
            <person name="Epihov D.Z."/>
        </authorList>
    </citation>
    <scope>NUCLEOTIDE SEQUENCE [LARGE SCALE GENOMIC DNA]</scope>
    <source>
        <strain evidence="1">Pan2503</strain>
    </source>
</reference>
<protein>
    <submittedName>
        <fullName evidence="1">Uncharacterized protein</fullName>
    </submittedName>
</protein>
<sequence length="62" mass="6477">MQDPAHHGVVVEPSVPGSPAIEVRDLHKTYKLGEIQVHALRGISLAVEAGEFVAIMGMSGSG</sequence>
<proteinExistence type="predicted"/>
<organism evidence="1 2">
    <name type="scientific">Candidatus Acidiferrum panamense</name>
    <dbReference type="NCBI Taxonomy" id="2741543"/>
    <lineage>
        <taxon>Bacteria</taxon>
        <taxon>Pseudomonadati</taxon>
        <taxon>Acidobacteriota</taxon>
        <taxon>Terriglobia</taxon>
        <taxon>Candidatus Acidiferrales</taxon>
        <taxon>Candidatus Acidiferrum</taxon>
    </lineage>
</organism>
<dbReference type="Proteomes" id="UP000567293">
    <property type="component" value="Unassembled WGS sequence"/>
</dbReference>
<accession>A0A7V8NQX9</accession>
<name>A0A7V8NQX9_9BACT</name>
<dbReference type="AlphaFoldDB" id="A0A7V8NQX9"/>